<dbReference type="OrthoDB" id="5409308at2759"/>
<dbReference type="Proteomes" id="UP000278143">
    <property type="component" value="Unassembled WGS sequence"/>
</dbReference>
<comment type="similarity">
    <text evidence="2">Belongs to the MGR2 family.</text>
</comment>
<dbReference type="PANTHER" id="PTHR28525:SF1">
    <property type="entry name" value="REACTIVE OXYGEN SPECIES MODULATOR 1"/>
    <property type="match status" value="1"/>
</dbReference>
<evidence type="ECO:0000256" key="1">
    <source>
        <dbReference type="ARBA" id="ARBA00004370"/>
    </source>
</evidence>
<evidence type="ECO:0000256" key="2">
    <source>
        <dbReference type="ARBA" id="ARBA00007839"/>
    </source>
</evidence>
<dbReference type="EMBL" id="KZ989196">
    <property type="protein sequence ID" value="RKP27496.1"/>
    <property type="molecule type" value="Genomic_DNA"/>
</dbReference>
<dbReference type="SMART" id="SM01378">
    <property type="entry name" value="Romo1"/>
    <property type="match status" value="1"/>
</dbReference>
<dbReference type="Pfam" id="PF10247">
    <property type="entry name" value="Romo1"/>
    <property type="match status" value="1"/>
</dbReference>
<organism evidence="7 8">
    <name type="scientific">Syncephalis pseudoplumigaleata</name>
    <dbReference type="NCBI Taxonomy" id="1712513"/>
    <lineage>
        <taxon>Eukaryota</taxon>
        <taxon>Fungi</taxon>
        <taxon>Fungi incertae sedis</taxon>
        <taxon>Zoopagomycota</taxon>
        <taxon>Zoopagomycotina</taxon>
        <taxon>Zoopagomycetes</taxon>
        <taxon>Zoopagales</taxon>
        <taxon>Piptocephalidaceae</taxon>
        <taxon>Syncephalis</taxon>
    </lineage>
</organism>
<gene>
    <name evidence="7" type="ORF">SYNPS1DRAFT_6889</name>
</gene>
<evidence type="ECO:0000256" key="6">
    <source>
        <dbReference type="SAM" id="Phobius"/>
    </source>
</evidence>
<dbReference type="GO" id="GO:0045039">
    <property type="term" value="P:protein insertion into mitochondrial inner membrane"/>
    <property type="evidence" value="ECO:0007669"/>
    <property type="project" value="TreeGrafter"/>
</dbReference>
<sequence>MSVREPSLFDKLKMGAVMGGTVGLCIGLVFGTVNVIRFGPGQHGYLGTLGRSMASSAGFFGLLMAVGAVVRSEE</sequence>
<keyword evidence="4 6" id="KW-1133">Transmembrane helix</keyword>
<evidence type="ECO:0000256" key="3">
    <source>
        <dbReference type="ARBA" id="ARBA00022692"/>
    </source>
</evidence>
<reference evidence="8" key="1">
    <citation type="journal article" date="2018" name="Nat. Microbiol.">
        <title>Leveraging single-cell genomics to expand the fungal tree of life.</title>
        <authorList>
            <person name="Ahrendt S.R."/>
            <person name="Quandt C.A."/>
            <person name="Ciobanu D."/>
            <person name="Clum A."/>
            <person name="Salamov A."/>
            <person name="Andreopoulos B."/>
            <person name="Cheng J.F."/>
            <person name="Woyke T."/>
            <person name="Pelin A."/>
            <person name="Henrissat B."/>
            <person name="Reynolds N.K."/>
            <person name="Benny G.L."/>
            <person name="Smith M.E."/>
            <person name="James T.Y."/>
            <person name="Grigoriev I.V."/>
        </authorList>
    </citation>
    <scope>NUCLEOTIDE SEQUENCE [LARGE SCALE GENOMIC DNA]</scope>
    <source>
        <strain evidence="8">Benny S71-1</strain>
    </source>
</reference>
<keyword evidence="3 6" id="KW-0812">Transmembrane</keyword>
<feature type="transmembrane region" description="Helical" evidence="6">
    <location>
        <begin position="12"/>
        <end position="33"/>
    </location>
</feature>
<evidence type="ECO:0000313" key="8">
    <source>
        <dbReference type="Proteomes" id="UP000278143"/>
    </source>
</evidence>
<keyword evidence="5 6" id="KW-0472">Membrane</keyword>
<feature type="non-terminal residue" evidence="7">
    <location>
        <position position="74"/>
    </location>
</feature>
<evidence type="ECO:0000313" key="7">
    <source>
        <dbReference type="EMBL" id="RKP27496.1"/>
    </source>
</evidence>
<dbReference type="PANTHER" id="PTHR28525">
    <property type="entry name" value="REACTIVE OXYGEN SPECIES MODULATOR 1"/>
    <property type="match status" value="1"/>
</dbReference>
<dbReference type="InterPro" id="IPR018450">
    <property type="entry name" value="Romo1/Mgr2"/>
</dbReference>
<evidence type="ECO:0000256" key="5">
    <source>
        <dbReference type="ARBA" id="ARBA00023136"/>
    </source>
</evidence>
<comment type="subcellular location">
    <subcellularLocation>
        <location evidence="1">Membrane</location>
    </subcellularLocation>
</comment>
<keyword evidence="8" id="KW-1185">Reference proteome</keyword>
<feature type="transmembrane region" description="Helical" evidence="6">
    <location>
        <begin position="53"/>
        <end position="70"/>
    </location>
</feature>
<accession>A0A4P9Z4Q9</accession>
<dbReference type="AlphaFoldDB" id="A0A4P9Z4Q9"/>
<protein>
    <submittedName>
        <fullName evidence="7">Reactive oxygen species modulator 1</fullName>
    </submittedName>
</protein>
<dbReference type="GO" id="GO:0030150">
    <property type="term" value="P:protein import into mitochondrial matrix"/>
    <property type="evidence" value="ECO:0007669"/>
    <property type="project" value="TreeGrafter"/>
</dbReference>
<dbReference type="GO" id="GO:0005744">
    <property type="term" value="C:TIM23 mitochondrial import inner membrane translocase complex"/>
    <property type="evidence" value="ECO:0007669"/>
    <property type="project" value="TreeGrafter"/>
</dbReference>
<evidence type="ECO:0000256" key="4">
    <source>
        <dbReference type="ARBA" id="ARBA00022989"/>
    </source>
</evidence>
<proteinExistence type="inferred from homology"/>
<name>A0A4P9Z4Q9_9FUNG</name>